<evidence type="ECO:0000256" key="9">
    <source>
        <dbReference type="ARBA" id="ARBA00023006"/>
    </source>
</evidence>
<comment type="similarity">
    <text evidence="2 12">Belongs to the peptidase C54 family.</text>
</comment>
<evidence type="ECO:0000256" key="1">
    <source>
        <dbReference type="ARBA" id="ARBA00004496"/>
    </source>
</evidence>
<evidence type="ECO:0000256" key="10">
    <source>
        <dbReference type="ARBA" id="ARBA00029362"/>
    </source>
</evidence>
<comment type="function">
    <text evidence="11">Cysteine protease that plays a key role in autophagy by mediating both proteolytic activation and delipidation of ATG8 family proteins. The protease activity is required for proteolytic activation of ATG8 family proteins: cleaves the C-terminal amino acid of ATG8 proteins to reveal a C-terminal glycine. Exposure of the glycine at the C-terminus is essential for ATG8 proteins conjugation to phosphatidylethanolamine (PE) and insertion to membranes, which is necessary for autophagy. In addition to the protease activity, also mediates delipidation of PE-conjugated ATG8 proteins.</text>
</comment>
<dbReference type="EMBL" id="QGKV02000649">
    <property type="protein sequence ID" value="KAF3581185.1"/>
    <property type="molecule type" value="Genomic_DNA"/>
</dbReference>
<dbReference type="InterPro" id="IPR005078">
    <property type="entry name" value="Peptidase_C54"/>
</dbReference>
<evidence type="ECO:0000259" key="14">
    <source>
        <dbReference type="Pfam" id="PF03416"/>
    </source>
</evidence>
<sequence length="533" mass="59248">MDEAMGIARNHSQLKFLLSASKDSLKDGFLRSRRCCLDIVRRSPPGSICSVRRGSPPAMLGLQKHKKQGEFMGITLLFLDEQALFHLFTIKLFEKDQPCCRNDSFRPRYKVELLVDDGENYATFLVLDKEMMKLTKQDAATLLDDEVNRRLRNRLPKCIAELEGQKFIYHVNVRTYNLTDNGPTFTVSGMSAISKQGGNRSSPIQTSSILFFVSVDSYSSSPEVSSPSYLVSLIDSIWFHQALLFQRLGRSWRKKESEPSEEEYLEILELFGDSGASAFSIHNLILAGESYGLAAGSWVGPYAVCRSWESLARKKREETDVEHCSCSMAVHIVSGSEDGERGGAPILCIEDVTKTCLEYSEGETEWASVLLLVPLVLGLDKVNPRYIPSLIATFTFPQSLGILGGKPGASTYIVGVQEDKGFYLDPHDVQQVVTVNKETKDADTSSYHCNTLRYVPLESLDPSLALGFYCRDKDDFDDFCIRATKLAGDANGAPLFTVTQSHRGGERGIAETSSVASSTEISGEEHEDDWQLL</sequence>
<evidence type="ECO:0000256" key="5">
    <source>
        <dbReference type="ARBA" id="ARBA00022670"/>
    </source>
</evidence>
<dbReference type="InterPro" id="IPR046792">
    <property type="entry name" value="Peptidase_C54_cat"/>
</dbReference>
<keyword evidence="4 12" id="KW-0963">Cytoplasm</keyword>
<evidence type="ECO:0000256" key="6">
    <source>
        <dbReference type="ARBA" id="ARBA00022801"/>
    </source>
</evidence>
<keyword evidence="8 12" id="KW-0653">Protein transport</keyword>
<dbReference type="SUPFAM" id="SSF54001">
    <property type="entry name" value="Cysteine proteinases"/>
    <property type="match status" value="1"/>
</dbReference>
<feature type="domain" description="Peptidase C54 catalytic" evidence="14">
    <location>
        <begin position="240"/>
        <end position="480"/>
    </location>
</feature>
<keyword evidence="3" id="KW-0813">Transport</keyword>
<dbReference type="Gene3D" id="2.40.50.140">
    <property type="entry name" value="Nucleic acid-binding proteins"/>
    <property type="match status" value="1"/>
</dbReference>
<evidence type="ECO:0000256" key="2">
    <source>
        <dbReference type="ARBA" id="ARBA00010958"/>
    </source>
</evidence>
<keyword evidence="16" id="KW-1185">Reference proteome</keyword>
<comment type="subcellular location">
    <subcellularLocation>
        <location evidence="1 12">Cytoplasm</location>
    </subcellularLocation>
</comment>
<evidence type="ECO:0000256" key="11">
    <source>
        <dbReference type="ARBA" id="ARBA00045891"/>
    </source>
</evidence>
<dbReference type="Proteomes" id="UP000266723">
    <property type="component" value="Unassembled WGS sequence"/>
</dbReference>
<evidence type="ECO:0000256" key="7">
    <source>
        <dbReference type="ARBA" id="ARBA00022807"/>
    </source>
</evidence>
<keyword evidence="7" id="KW-0788">Thiol protease</keyword>
<dbReference type="InterPro" id="IPR038765">
    <property type="entry name" value="Papain-like_cys_pep_sf"/>
</dbReference>
<keyword evidence="5 12" id="KW-0645">Protease</keyword>
<dbReference type="EC" id="3.4.22.-" evidence="12"/>
<accession>A0ABQ7DUY0</accession>
<comment type="caution">
    <text evidence="15">The sequence shown here is derived from an EMBL/GenBank/DDBJ whole genome shotgun (WGS) entry which is preliminary data.</text>
</comment>
<name>A0ABQ7DUY0_BRACR</name>
<dbReference type="Pfam" id="PF03416">
    <property type="entry name" value="Peptidase_C54"/>
    <property type="match status" value="1"/>
</dbReference>
<proteinExistence type="inferred from homology"/>
<evidence type="ECO:0000256" key="4">
    <source>
        <dbReference type="ARBA" id="ARBA00022490"/>
    </source>
</evidence>
<evidence type="ECO:0000256" key="3">
    <source>
        <dbReference type="ARBA" id="ARBA00022448"/>
    </source>
</evidence>
<evidence type="ECO:0000256" key="13">
    <source>
        <dbReference type="SAM" id="MobiDB-lite"/>
    </source>
</evidence>
<feature type="compositionally biased region" description="Polar residues" evidence="13">
    <location>
        <begin position="511"/>
        <end position="521"/>
    </location>
</feature>
<evidence type="ECO:0000313" key="15">
    <source>
        <dbReference type="EMBL" id="KAF3581185.1"/>
    </source>
</evidence>
<comment type="catalytic activity">
    <reaction evidence="10">
        <text>[protein]-C-terminal L-amino acid-glycyl-phosphatidylethanolamide + H2O = [protein]-C-terminal L-amino acid-glycine + a 1,2-diacyl-sn-glycero-3-phosphoethanolamine</text>
        <dbReference type="Rhea" id="RHEA:67548"/>
        <dbReference type="Rhea" id="RHEA-COMP:17323"/>
        <dbReference type="Rhea" id="RHEA-COMP:17324"/>
        <dbReference type="ChEBI" id="CHEBI:15377"/>
        <dbReference type="ChEBI" id="CHEBI:64612"/>
        <dbReference type="ChEBI" id="CHEBI:172940"/>
        <dbReference type="ChEBI" id="CHEBI:172941"/>
    </reaction>
    <physiologicalReaction direction="left-to-right" evidence="10">
        <dbReference type="Rhea" id="RHEA:67549"/>
    </physiologicalReaction>
</comment>
<gene>
    <name evidence="15" type="ORF">DY000_02032185</name>
</gene>
<reference evidence="15 16" key="1">
    <citation type="journal article" date="2020" name="BMC Genomics">
        <title>Intraspecific diversification of the crop wild relative Brassica cretica Lam. using demographic model selection.</title>
        <authorList>
            <person name="Kioukis A."/>
            <person name="Michalopoulou V.A."/>
            <person name="Briers L."/>
            <person name="Pirintsos S."/>
            <person name="Studholme D.J."/>
            <person name="Pavlidis P."/>
            <person name="Sarris P.F."/>
        </authorList>
    </citation>
    <scope>NUCLEOTIDE SEQUENCE [LARGE SCALE GENOMIC DNA]</scope>
    <source>
        <strain evidence="16">cv. PFS-1207/04</strain>
    </source>
</reference>
<evidence type="ECO:0000256" key="12">
    <source>
        <dbReference type="RuleBase" id="RU363115"/>
    </source>
</evidence>
<keyword evidence="9 12" id="KW-0072">Autophagy</keyword>
<dbReference type="PANTHER" id="PTHR22624:SF54">
    <property type="entry name" value="CYSTEINE PROTEASE ATG4B"/>
    <property type="match status" value="1"/>
</dbReference>
<dbReference type="PANTHER" id="PTHR22624">
    <property type="entry name" value="CYSTEINE PROTEASE ATG4"/>
    <property type="match status" value="1"/>
</dbReference>
<feature type="region of interest" description="Disordered" evidence="13">
    <location>
        <begin position="506"/>
        <end position="533"/>
    </location>
</feature>
<organism evidence="15 16">
    <name type="scientific">Brassica cretica</name>
    <name type="common">Mustard</name>
    <dbReference type="NCBI Taxonomy" id="69181"/>
    <lineage>
        <taxon>Eukaryota</taxon>
        <taxon>Viridiplantae</taxon>
        <taxon>Streptophyta</taxon>
        <taxon>Embryophyta</taxon>
        <taxon>Tracheophyta</taxon>
        <taxon>Spermatophyta</taxon>
        <taxon>Magnoliopsida</taxon>
        <taxon>eudicotyledons</taxon>
        <taxon>Gunneridae</taxon>
        <taxon>Pentapetalae</taxon>
        <taxon>rosids</taxon>
        <taxon>malvids</taxon>
        <taxon>Brassicales</taxon>
        <taxon>Brassicaceae</taxon>
        <taxon>Brassiceae</taxon>
        <taxon>Brassica</taxon>
    </lineage>
</organism>
<evidence type="ECO:0000313" key="16">
    <source>
        <dbReference type="Proteomes" id="UP000266723"/>
    </source>
</evidence>
<keyword evidence="6 12" id="KW-0378">Hydrolase</keyword>
<dbReference type="InterPro" id="IPR012340">
    <property type="entry name" value="NA-bd_OB-fold"/>
</dbReference>
<protein>
    <recommendedName>
        <fullName evidence="12">Cysteine protease</fullName>
        <ecNumber evidence="12">3.4.22.-</ecNumber>
    </recommendedName>
</protein>
<evidence type="ECO:0000256" key="8">
    <source>
        <dbReference type="ARBA" id="ARBA00022927"/>
    </source>
</evidence>